<name>A0ABP0BAD4_9PEZI</name>
<dbReference type="Pfam" id="PF00172">
    <property type="entry name" value="Zn_clus"/>
    <property type="match status" value="1"/>
</dbReference>
<feature type="compositionally biased region" description="Pro residues" evidence="8">
    <location>
        <begin position="850"/>
        <end position="862"/>
    </location>
</feature>
<reference evidence="10 11" key="1">
    <citation type="submission" date="2024-01" db="EMBL/GenBank/DDBJ databases">
        <authorList>
            <person name="Allen C."/>
            <person name="Tagirdzhanova G."/>
        </authorList>
    </citation>
    <scope>NUCLEOTIDE SEQUENCE [LARGE SCALE GENOMIC DNA]</scope>
</reference>
<dbReference type="InterPro" id="IPR001138">
    <property type="entry name" value="Zn2Cys6_DnaBD"/>
</dbReference>
<feature type="compositionally biased region" description="Basic and acidic residues" evidence="8">
    <location>
        <begin position="245"/>
        <end position="264"/>
    </location>
</feature>
<dbReference type="CDD" id="cd00067">
    <property type="entry name" value="GAL4"/>
    <property type="match status" value="1"/>
</dbReference>
<comment type="subcellular location">
    <subcellularLocation>
        <location evidence="1">Nucleus</location>
    </subcellularLocation>
</comment>
<gene>
    <name evidence="10" type="ORF">SCUCBS95973_002821</name>
</gene>
<dbReference type="PROSITE" id="PS50048">
    <property type="entry name" value="ZN2_CY6_FUNGAL_2"/>
    <property type="match status" value="1"/>
</dbReference>
<dbReference type="InterPro" id="IPR051615">
    <property type="entry name" value="Transcr_Regulatory_Elem"/>
</dbReference>
<feature type="compositionally biased region" description="Low complexity" evidence="8">
    <location>
        <begin position="180"/>
        <end position="192"/>
    </location>
</feature>
<feature type="region of interest" description="Disordered" evidence="8">
    <location>
        <begin position="1"/>
        <end position="73"/>
    </location>
</feature>
<evidence type="ECO:0000256" key="7">
    <source>
        <dbReference type="ARBA" id="ARBA00023242"/>
    </source>
</evidence>
<feature type="region of interest" description="Disordered" evidence="8">
    <location>
        <begin position="245"/>
        <end position="295"/>
    </location>
</feature>
<feature type="compositionally biased region" description="Low complexity" evidence="8">
    <location>
        <begin position="307"/>
        <end position="323"/>
    </location>
</feature>
<dbReference type="Proteomes" id="UP001642405">
    <property type="component" value="Unassembled WGS sequence"/>
</dbReference>
<evidence type="ECO:0000256" key="4">
    <source>
        <dbReference type="ARBA" id="ARBA00023015"/>
    </source>
</evidence>
<feature type="compositionally biased region" description="Low complexity" evidence="8">
    <location>
        <begin position="1"/>
        <end position="50"/>
    </location>
</feature>
<feature type="compositionally biased region" description="Low complexity" evidence="8">
    <location>
        <begin position="587"/>
        <end position="601"/>
    </location>
</feature>
<accession>A0ABP0BAD4</accession>
<feature type="region of interest" description="Disordered" evidence="8">
    <location>
        <begin position="831"/>
        <end position="902"/>
    </location>
</feature>
<protein>
    <recommendedName>
        <fullName evidence="9">Zn(2)-C6 fungal-type domain-containing protein</fullName>
    </recommendedName>
</protein>
<feature type="region of interest" description="Disordered" evidence="8">
    <location>
        <begin position="118"/>
        <end position="202"/>
    </location>
</feature>
<dbReference type="Gene3D" id="4.10.240.10">
    <property type="entry name" value="Zn(2)-C6 fungal-type DNA-binding domain"/>
    <property type="match status" value="1"/>
</dbReference>
<feature type="domain" description="Zn(2)-C6 fungal-type" evidence="9">
    <location>
        <begin position="58"/>
        <end position="88"/>
    </location>
</feature>
<evidence type="ECO:0000256" key="8">
    <source>
        <dbReference type="SAM" id="MobiDB-lite"/>
    </source>
</evidence>
<feature type="compositionally biased region" description="Low complexity" evidence="8">
    <location>
        <begin position="127"/>
        <end position="173"/>
    </location>
</feature>
<sequence length="1018" mass="108509">MAGRKASGGAAAGSATGAPASPSASSSISGVSSRAARSSTSATTATATPHSRTHRGLTCANCRARKTRCDGSQPTCKTCEVYRDTCRYEKPPPMSQIVAMARRLQDAEQTVASLRAELAAERDRSRQSQFQPQPQPQTQTQTQTQQPQPRPPQAASTVSVASAALSLSPAGAPLKREDVSPAATTATTDSRSAPPPPPRRASQDILFDLSVDSNGKLCYVGPTSAVHNPPVIAAAHTSPIQTYDERAEGDGDVDGKSAHQEHTSRPMMHQQQKQPLRHAHAHTDRRATTTTTTMTTMTTTTATATATAATTAATATPTTTAAAAPPPHLSTTTKADVRSLLTTKAIESRAWEAFALGSAAAQTDLPRAALARLLQIHWVWIAPMFMWVYRPAFMRDMARGEGKYYSPLLLMILCGHAARFEGGGPDGAAATTTTATTAAAPDLLGDALISRARLLLGAEIHKPSTIPTVQALLQLSARDLAYGQISQAWLYSGMAFRMVSDLGLQHSSSGQLLSLGHLNAEDLEIRRRLYWSCYFWDKAMSLYLGRMPTLVDLPWDSSPELLDDFAEHELWTPLATATAVGVGGGPTAQQQQQKQQKQQQPPAYPPTKSHAISCFANTCRLAVILCDIILQLYSRRRRPSPSTATTADQGDVDAALIQGIRERLDAWRAATPAHLLCEPADGGDSDGDDACPPPHILTQNLLYHTTIILLHRPFYASPVHHAACRQAADHLERLLLLLERTFGFRRITYLMAYCVYTGASVLVQDVKQGCDAAAAAKIQTFLRALRLGVASCPLVRRSLDIITASLGSTAAAAADKEDVVVVEASEASESSVASLPSSSSSSSSSSEAPMLPPQPPPPPPPQHQHQHQQQQPLPAVMVEPPSLMADTPAPPPLHNASSSAQDTLPVVPSPLLMRNYLPAFPYYQTQMDFFDAVGGGGSGGSLPVDTTPPMNNNSNNNNNMGGMPQSMAGGSGMPGNGIGHDAYDPYPTAMDIDAFSLLDCFPENQFDSATAAAWYMPQ</sequence>
<evidence type="ECO:0000259" key="9">
    <source>
        <dbReference type="PROSITE" id="PS50048"/>
    </source>
</evidence>
<keyword evidence="6" id="KW-0804">Transcription</keyword>
<dbReference type="InterPro" id="IPR036864">
    <property type="entry name" value="Zn2-C6_fun-type_DNA-bd_sf"/>
</dbReference>
<dbReference type="PANTHER" id="PTHR31313:SF85">
    <property type="entry name" value="ZN(II)2CYS6 TRANSCRIPTION FACTOR (EUROFUNG)"/>
    <property type="match status" value="1"/>
</dbReference>
<dbReference type="SMART" id="SM00066">
    <property type="entry name" value="GAL4"/>
    <property type="match status" value="1"/>
</dbReference>
<keyword evidence="3" id="KW-0862">Zinc</keyword>
<comment type="caution">
    <text evidence="10">The sequence shown here is derived from an EMBL/GenBank/DDBJ whole genome shotgun (WGS) entry which is preliminary data.</text>
</comment>
<keyword evidence="5" id="KW-0238">DNA-binding</keyword>
<dbReference type="CDD" id="cd12148">
    <property type="entry name" value="fungal_TF_MHR"/>
    <property type="match status" value="1"/>
</dbReference>
<proteinExistence type="predicted"/>
<keyword evidence="2" id="KW-0479">Metal-binding</keyword>
<feature type="region of interest" description="Disordered" evidence="8">
    <location>
        <begin position="307"/>
        <end position="331"/>
    </location>
</feature>
<evidence type="ECO:0000256" key="5">
    <source>
        <dbReference type="ARBA" id="ARBA00023125"/>
    </source>
</evidence>
<dbReference type="EMBL" id="CAWUHB010000012">
    <property type="protein sequence ID" value="CAK7216506.1"/>
    <property type="molecule type" value="Genomic_DNA"/>
</dbReference>
<keyword evidence="7" id="KW-0539">Nucleus</keyword>
<keyword evidence="11" id="KW-1185">Reference proteome</keyword>
<evidence type="ECO:0000313" key="10">
    <source>
        <dbReference type="EMBL" id="CAK7216506.1"/>
    </source>
</evidence>
<evidence type="ECO:0000313" key="11">
    <source>
        <dbReference type="Proteomes" id="UP001642405"/>
    </source>
</evidence>
<evidence type="ECO:0000256" key="3">
    <source>
        <dbReference type="ARBA" id="ARBA00022833"/>
    </source>
</evidence>
<dbReference type="Pfam" id="PF04082">
    <property type="entry name" value="Fungal_trans"/>
    <property type="match status" value="1"/>
</dbReference>
<dbReference type="PROSITE" id="PS00463">
    <property type="entry name" value="ZN2_CY6_FUNGAL_1"/>
    <property type="match status" value="1"/>
</dbReference>
<feature type="compositionally biased region" description="Low complexity" evidence="8">
    <location>
        <begin position="831"/>
        <end position="848"/>
    </location>
</feature>
<organism evidence="10 11">
    <name type="scientific">Sporothrix curviconia</name>
    <dbReference type="NCBI Taxonomy" id="1260050"/>
    <lineage>
        <taxon>Eukaryota</taxon>
        <taxon>Fungi</taxon>
        <taxon>Dikarya</taxon>
        <taxon>Ascomycota</taxon>
        <taxon>Pezizomycotina</taxon>
        <taxon>Sordariomycetes</taxon>
        <taxon>Sordariomycetidae</taxon>
        <taxon>Ophiostomatales</taxon>
        <taxon>Ophiostomataceae</taxon>
        <taxon>Sporothrix</taxon>
    </lineage>
</organism>
<keyword evidence="4" id="KW-0805">Transcription regulation</keyword>
<evidence type="ECO:0000256" key="1">
    <source>
        <dbReference type="ARBA" id="ARBA00004123"/>
    </source>
</evidence>
<evidence type="ECO:0000256" key="6">
    <source>
        <dbReference type="ARBA" id="ARBA00023163"/>
    </source>
</evidence>
<dbReference type="InterPro" id="IPR007219">
    <property type="entry name" value="XnlR_reg_dom"/>
</dbReference>
<dbReference type="SUPFAM" id="SSF57701">
    <property type="entry name" value="Zn2/Cys6 DNA-binding domain"/>
    <property type="match status" value="1"/>
</dbReference>
<dbReference type="PANTHER" id="PTHR31313">
    <property type="entry name" value="TY1 ENHANCER ACTIVATOR"/>
    <property type="match status" value="1"/>
</dbReference>
<evidence type="ECO:0000256" key="2">
    <source>
        <dbReference type="ARBA" id="ARBA00022723"/>
    </source>
</evidence>
<dbReference type="SMART" id="SM00906">
    <property type="entry name" value="Fungal_trans"/>
    <property type="match status" value="1"/>
</dbReference>
<feature type="region of interest" description="Disordered" evidence="8">
    <location>
        <begin position="582"/>
        <end position="607"/>
    </location>
</feature>